<keyword evidence="2" id="KW-0472">Membrane</keyword>
<gene>
    <name evidence="3" type="ORF">PXEA_LOCUS10240</name>
</gene>
<dbReference type="Proteomes" id="UP000784294">
    <property type="component" value="Unassembled WGS sequence"/>
</dbReference>
<proteinExistence type="predicted"/>
<name>A0A448WPD1_9PLAT</name>
<feature type="compositionally biased region" description="Polar residues" evidence="1">
    <location>
        <begin position="37"/>
        <end position="53"/>
    </location>
</feature>
<dbReference type="AlphaFoldDB" id="A0A448WPD1"/>
<evidence type="ECO:0000313" key="4">
    <source>
        <dbReference type="Proteomes" id="UP000784294"/>
    </source>
</evidence>
<protein>
    <submittedName>
        <fullName evidence="3">Uncharacterized protein</fullName>
    </submittedName>
</protein>
<feature type="transmembrane region" description="Helical" evidence="2">
    <location>
        <begin position="173"/>
        <end position="191"/>
    </location>
</feature>
<evidence type="ECO:0000313" key="3">
    <source>
        <dbReference type="EMBL" id="VEL16800.1"/>
    </source>
</evidence>
<dbReference type="EMBL" id="CAAALY010029872">
    <property type="protein sequence ID" value="VEL16800.1"/>
    <property type="molecule type" value="Genomic_DNA"/>
</dbReference>
<keyword evidence="2" id="KW-1133">Transmembrane helix</keyword>
<comment type="caution">
    <text evidence="3">The sequence shown here is derived from an EMBL/GenBank/DDBJ whole genome shotgun (WGS) entry which is preliminary data.</text>
</comment>
<sequence length="202" mass="22264">MNLIILRYYFLPSRISDDDGSLSDNNSGGQLDDDEVSNSASQPESTSAYSPLDTASKTKSITLTHDARLEIKADHPFVLTSLSIDSLQTAADTSSLYCPVELKPDLSVNGTQSPRGVSSPTSCNQQASCELIKHPSKKSKSDLNSLTSQTLIDQEKSSPLISEEMAKEFIKRLYVIFMVVLNYNRFLAFLIEVQASYFYSDA</sequence>
<evidence type="ECO:0000256" key="2">
    <source>
        <dbReference type="SAM" id="Phobius"/>
    </source>
</evidence>
<organism evidence="3 4">
    <name type="scientific">Protopolystoma xenopodis</name>
    <dbReference type="NCBI Taxonomy" id="117903"/>
    <lineage>
        <taxon>Eukaryota</taxon>
        <taxon>Metazoa</taxon>
        <taxon>Spiralia</taxon>
        <taxon>Lophotrochozoa</taxon>
        <taxon>Platyhelminthes</taxon>
        <taxon>Monogenea</taxon>
        <taxon>Polyopisthocotylea</taxon>
        <taxon>Polystomatidea</taxon>
        <taxon>Polystomatidae</taxon>
        <taxon>Protopolystoma</taxon>
    </lineage>
</organism>
<accession>A0A448WPD1</accession>
<feature type="region of interest" description="Disordered" evidence="1">
    <location>
        <begin position="19"/>
        <end position="53"/>
    </location>
</feature>
<keyword evidence="2" id="KW-0812">Transmembrane</keyword>
<reference evidence="3" key="1">
    <citation type="submission" date="2018-11" db="EMBL/GenBank/DDBJ databases">
        <authorList>
            <consortium name="Pathogen Informatics"/>
        </authorList>
    </citation>
    <scope>NUCLEOTIDE SEQUENCE</scope>
</reference>
<keyword evidence="4" id="KW-1185">Reference proteome</keyword>
<evidence type="ECO:0000256" key="1">
    <source>
        <dbReference type="SAM" id="MobiDB-lite"/>
    </source>
</evidence>